<dbReference type="AlphaFoldDB" id="A0AAD1UPC6"/>
<evidence type="ECO:0000313" key="1">
    <source>
        <dbReference type="EMBL" id="CAI2371163.1"/>
    </source>
</evidence>
<proteinExistence type="predicted"/>
<organism evidence="1 2">
    <name type="scientific">Euplotes crassus</name>
    <dbReference type="NCBI Taxonomy" id="5936"/>
    <lineage>
        <taxon>Eukaryota</taxon>
        <taxon>Sar</taxon>
        <taxon>Alveolata</taxon>
        <taxon>Ciliophora</taxon>
        <taxon>Intramacronucleata</taxon>
        <taxon>Spirotrichea</taxon>
        <taxon>Hypotrichia</taxon>
        <taxon>Euplotida</taxon>
        <taxon>Euplotidae</taxon>
        <taxon>Moneuplotes</taxon>
    </lineage>
</organism>
<comment type="caution">
    <text evidence="1">The sequence shown here is derived from an EMBL/GenBank/DDBJ whole genome shotgun (WGS) entry which is preliminary data.</text>
</comment>
<keyword evidence="2" id="KW-1185">Reference proteome</keyword>
<gene>
    <name evidence="1" type="ORF">ECRASSUSDP1_LOCUS12483</name>
</gene>
<dbReference type="Proteomes" id="UP001295684">
    <property type="component" value="Unassembled WGS sequence"/>
</dbReference>
<name>A0AAD1UPC6_EUPCR</name>
<dbReference type="EMBL" id="CAMPGE010012396">
    <property type="protein sequence ID" value="CAI2371163.1"/>
    <property type="molecule type" value="Genomic_DNA"/>
</dbReference>
<evidence type="ECO:0000313" key="2">
    <source>
        <dbReference type="Proteomes" id="UP001295684"/>
    </source>
</evidence>
<reference evidence="1" key="1">
    <citation type="submission" date="2023-07" db="EMBL/GenBank/DDBJ databases">
        <authorList>
            <consortium name="AG Swart"/>
            <person name="Singh M."/>
            <person name="Singh A."/>
            <person name="Seah K."/>
            <person name="Emmerich C."/>
        </authorList>
    </citation>
    <scope>NUCLEOTIDE SEQUENCE</scope>
    <source>
        <strain evidence="1">DP1</strain>
    </source>
</reference>
<protein>
    <submittedName>
        <fullName evidence="1">Uncharacterized protein</fullName>
    </submittedName>
</protein>
<accession>A0AAD1UPC6</accession>
<sequence>MYSLWRCLRYISSLIFALKQSLTDSIKLSCSGRAIIEVVVGGVEQMTHGAECTGDGGSFCRLRFCGERSEFRRSKVECICLF</sequence>